<name>A0A935PW04_9PROT</name>
<dbReference type="Proteomes" id="UP000697998">
    <property type="component" value="Unassembled WGS sequence"/>
</dbReference>
<proteinExistence type="predicted"/>
<protein>
    <submittedName>
        <fullName evidence="1">Uncharacterized protein</fullName>
    </submittedName>
</protein>
<sequence length="325" mass="36263">MEKDTVLQEFCCALYEATLAEGGQLAFLSEIKAHSHLTHDIDVVVDRQAWGRLTAIIGRVETRLDWQLVQMIQYDLGDSVYFVIGRLGPTEDETIFVKFDILCDDLGLGCYGVRSHLLLKGVEMIEDLPAPAPEMLLAYLVQKRLTKRVIDTEQFSRLVGLRKRTNDEFDNALVTKHFPQAVLTRAYSLLALNDYMGFSVLISGQQARAKAPLLALGLRRAWHQSVRLARRVLDSVGRVVLLPSEAEGGGAEAETMKRLFDVPFRGRILIATTPPSGFRRMVLMTSGWLVLVVPQGKRAAPLAPSALYGMLAQAAKKRLLSRCER</sequence>
<dbReference type="EMBL" id="JADJMH010000001">
    <property type="protein sequence ID" value="MBK7673468.1"/>
    <property type="molecule type" value="Genomic_DNA"/>
</dbReference>
<comment type="caution">
    <text evidence="1">The sequence shown here is derived from an EMBL/GenBank/DDBJ whole genome shotgun (WGS) entry which is preliminary data.</text>
</comment>
<accession>A0A935PW04</accession>
<gene>
    <name evidence="1" type="ORF">IPJ27_01130</name>
</gene>
<dbReference type="AlphaFoldDB" id="A0A935PW04"/>
<evidence type="ECO:0000313" key="2">
    <source>
        <dbReference type="Proteomes" id="UP000697998"/>
    </source>
</evidence>
<evidence type="ECO:0000313" key="1">
    <source>
        <dbReference type="EMBL" id="MBK7673468.1"/>
    </source>
</evidence>
<reference evidence="1 2" key="1">
    <citation type="submission" date="2020-10" db="EMBL/GenBank/DDBJ databases">
        <title>Connecting structure to function with the recovery of over 1000 high-quality activated sludge metagenome-assembled genomes encoding full-length rRNA genes using long-read sequencing.</title>
        <authorList>
            <person name="Singleton C.M."/>
            <person name="Petriglieri F."/>
            <person name="Kristensen J.M."/>
            <person name="Kirkegaard R.H."/>
            <person name="Michaelsen T.Y."/>
            <person name="Andersen M.H."/>
            <person name="Karst S.M."/>
            <person name="Dueholm M.S."/>
            <person name="Nielsen P.H."/>
            <person name="Albertsen M."/>
        </authorList>
    </citation>
    <scope>NUCLEOTIDE SEQUENCE [LARGE SCALE GENOMIC DNA]</scope>
    <source>
        <strain evidence="1">EsbW_18-Q3-R4-48_BATAC.285</strain>
    </source>
</reference>
<organism evidence="1 2">
    <name type="scientific">Candidatus Accumulibacter proximus</name>
    <dbReference type="NCBI Taxonomy" id="2954385"/>
    <lineage>
        <taxon>Bacteria</taxon>
        <taxon>Pseudomonadati</taxon>
        <taxon>Pseudomonadota</taxon>
        <taxon>Betaproteobacteria</taxon>
        <taxon>Candidatus Accumulibacter</taxon>
    </lineage>
</organism>